<dbReference type="PANTHER" id="PTHR33132:SF135">
    <property type="entry name" value="OS02G0799700 PROTEIN"/>
    <property type="match status" value="1"/>
</dbReference>
<reference evidence="1" key="1">
    <citation type="submission" date="2018-02" db="EMBL/GenBank/DDBJ databases">
        <authorList>
            <person name="Cohen D.B."/>
            <person name="Kent A.D."/>
        </authorList>
    </citation>
    <scope>NUCLEOTIDE SEQUENCE</scope>
</reference>
<sequence>MDENVEQKPPKINLKEMNRKIKIAEFSLDDLKNSHLLVSPTSQASSGKQSARWKNCLCSPTTHVGSFRCRHHRNPGMHRGASVGSHLSALAAKSGPISDSLQAQ</sequence>
<organism evidence="1">
    <name type="scientific">Fagus sylvatica</name>
    <name type="common">Beechnut</name>
    <dbReference type="NCBI Taxonomy" id="28930"/>
    <lineage>
        <taxon>Eukaryota</taxon>
        <taxon>Viridiplantae</taxon>
        <taxon>Streptophyta</taxon>
        <taxon>Embryophyta</taxon>
        <taxon>Tracheophyta</taxon>
        <taxon>Spermatophyta</taxon>
        <taxon>Magnoliopsida</taxon>
        <taxon>eudicotyledons</taxon>
        <taxon>Gunneridae</taxon>
        <taxon>Pentapetalae</taxon>
        <taxon>rosids</taxon>
        <taxon>fabids</taxon>
        <taxon>Fagales</taxon>
        <taxon>Fagaceae</taxon>
        <taxon>Fagus</taxon>
    </lineage>
</organism>
<accession>A0A2N9HXD0</accession>
<proteinExistence type="predicted"/>
<gene>
    <name evidence="1" type="ORF">FSB_LOCUS44657</name>
</gene>
<dbReference type="EMBL" id="OIVN01004335">
    <property type="protein sequence ID" value="SPD16775.1"/>
    <property type="molecule type" value="Genomic_DNA"/>
</dbReference>
<name>A0A2N9HXD0_FAGSY</name>
<evidence type="ECO:0000313" key="1">
    <source>
        <dbReference type="EMBL" id="SPD16775.1"/>
    </source>
</evidence>
<dbReference type="AlphaFoldDB" id="A0A2N9HXD0"/>
<protein>
    <submittedName>
        <fullName evidence="1">Uncharacterized protein</fullName>
    </submittedName>
</protein>
<dbReference type="PANTHER" id="PTHR33132">
    <property type="entry name" value="OSJNBB0118P14.9 PROTEIN"/>
    <property type="match status" value="1"/>
</dbReference>